<name>A0ABU2LXB5_9ACTN</name>
<protein>
    <submittedName>
        <fullName evidence="1">DUF4238 domain-containing protein</fullName>
    </submittedName>
</protein>
<dbReference type="RefSeq" id="WP_311602758.1">
    <property type="nucleotide sequence ID" value="NZ_JAVREM010000058.1"/>
</dbReference>
<dbReference type="Proteomes" id="UP001183420">
    <property type="component" value="Unassembled WGS sequence"/>
</dbReference>
<keyword evidence="2" id="KW-1185">Reference proteome</keyword>
<dbReference type="InterPro" id="IPR025332">
    <property type="entry name" value="DUF4238"/>
</dbReference>
<reference evidence="2" key="1">
    <citation type="submission" date="2023-07" db="EMBL/GenBank/DDBJ databases">
        <title>30 novel species of actinomycetes from the DSMZ collection.</title>
        <authorList>
            <person name="Nouioui I."/>
        </authorList>
    </citation>
    <scope>NUCLEOTIDE SEQUENCE [LARGE SCALE GENOMIC DNA]</scope>
    <source>
        <strain evidence="2">DSM 44918</strain>
    </source>
</reference>
<proteinExistence type="predicted"/>
<evidence type="ECO:0000313" key="1">
    <source>
        <dbReference type="EMBL" id="MDT0322238.1"/>
    </source>
</evidence>
<sequence>MHSMASAWSDPRWERIRELQLAKEQHVTRQHVVSRVLLQRFTAPGKGSSGKQLEVFDLAHPERPPRLKGPRGCGWVENFASFASGSLEVLWGQTEQRAPAALAAVDERRPFDDPSHGDVLRDLVALHLVRSIRFQRVHHNALLRTLERLKRNLVEENGEILKQVVQRDYGLHITGQGAMEFFADRVLERTERAYSAGQLFRVSLESMFSKVRQAIAKDWQLEVLTPQDGPFIIGDTPAVTLRIDKKVTFGMALGDAHSVLLPVGPRRMLALGPENVLGTLALHKVIMSNAAQVLAADRYVFAQPGSNMQRFIRRAGARRASSGQASE</sequence>
<evidence type="ECO:0000313" key="2">
    <source>
        <dbReference type="Proteomes" id="UP001183420"/>
    </source>
</evidence>
<dbReference type="Pfam" id="PF14022">
    <property type="entry name" value="DUF4238"/>
    <property type="match status" value="1"/>
</dbReference>
<gene>
    <name evidence="1" type="ORF">RNC47_28310</name>
</gene>
<dbReference type="EMBL" id="JAVREM010000058">
    <property type="protein sequence ID" value="MDT0322238.1"/>
    <property type="molecule type" value="Genomic_DNA"/>
</dbReference>
<organism evidence="1 2">
    <name type="scientific">Streptomyces millisiae</name>
    <dbReference type="NCBI Taxonomy" id="3075542"/>
    <lineage>
        <taxon>Bacteria</taxon>
        <taxon>Bacillati</taxon>
        <taxon>Actinomycetota</taxon>
        <taxon>Actinomycetes</taxon>
        <taxon>Kitasatosporales</taxon>
        <taxon>Streptomycetaceae</taxon>
        <taxon>Streptomyces</taxon>
    </lineage>
</organism>
<accession>A0ABU2LXB5</accession>
<comment type="caution">
    <text evidence="1">The sequence shown here is derived from an EMBL/GenBank/DDBJ whole genome shotgun (WGS) entry which is preliminary data.</text>
</comment>